<sequence length="363" mass="38407">MRRPVLPDTLAPGWLVVQLLGTLLIAATLATAREHQPLVWVLYGVSTLAWLGFVVTDHRWPRTAQCLLAASTLIPAMTLGIAEDSSAIILCVITLGRLATMARLSVLSIVLVGSADIVLALVLDKGWQGLVDAGVMLLLLLLGLNRRQYEVQAEQAHALLEQTKLAQAEHARAAALDERTRIAREIHDVLAHSLGALGVQLELAEALLAEKSDVDSALATIRRSRRLAADGLAEARNAVAALRRDVPSLIEALEALVDAHHGVVDFEATGAARPLPTAATVSLVGTAREALTNAAKHAPGVPVTMTLEFEEGTVRLIVRNEASGVAGTGFGLTGMGERLALADGTLTSGFEGKYWVVSAEVRA</sequence>
<evidence type="ECO:0000256" key="5">
    <source>
        <dbReference type="ARBA" id="ARBA00022741"/>
    </source>
</evidence>
<dbReference type="CDD" id="cd16917">
    <property type="entry name" value="HATPase_UhpB-NarQ-NarX-like"/>
    <property type="match status" value="1"/>
</dbReference>
<dbReference type="Proteomes" id="UP000199515">
    <property type="component" value="Unassembled WGS sequence"/>
</dbReference>
<evidence type="ECO:0000256" key="9">
    <source>
        <dbReference type="SAM" id="Phobius"/>
    </source>
</evidence>
<dbReference type="STRING" id="589385.SAMN05421504_11756"/>
<dbReference type="Pfam" id="PF07730">
    <property type="entry name" value="HisKA_3"/>
    <property type="match status" value="1"/>
</dbReference>
<dbReference type="GO" id="GO:0046983">
    <property type="term" value="F:protein dimerization activity"/>
    <property type="evidence" value="ECO:0007669"/>
    <property type="project" value="InterPro"/>
</dbReference>
<keyword evidence="12" id="KW-1185">Reference proteome</keyword>
<organism evidence="11 12">
    <name type="scientific">Amycolatopsis xylanica</name>
    <dbReference type="NCBI Taxonomy" id="589385"/>
    <lineage>
        <taxon>Bacteria</taxon>
        <taxon>Bacillati</taxon>
        <taxon>Actinomycetota</taxon>
        <taxon>Actinomycetes</taxon>
        <taxon>Pseudonocardiales</taxon>
        <taxon>Pseudonocardiaceae</taxon>
        <taxon>Amycolatopsis</taxon>
    </lineage>
</organism>
<name>A0A1H3T4M6_9PSEU</name>
<evidence type="ECO:0000259" key="10">
    <source>
        <dbReference type="Pfam" id="PF07730"/>
    </source>
</evidence>
<evidence type="ECO:0000313" key="11">
    <source>
        <dbReference type="EMBL" id="SDZ44685.1"/>
    </source>
</evidence>
<dbReference type="OrthoDB" id="227596at2"/>
<dbReference type="Gene3D" id="1.20.5.1930">
    <property type="match status" value="1"/>
</dbReference>
<feature type="domain" description="Signal transduction histidine kinase subgroup 3 dimerisation and phosphoacceptor" evidence="10">
    <location>
        <begin position="178"/>
        <end position="245"/>
    </location>
</feature>
<keyword evidence="7" id="KW-0067">ATP-binding</keyword>
<feature type="transmembrane region" description="Helical" evidence="9">
    <location>
        <begin position="12"/>
        <end position="31"/>
    </location>
</feature>
<dbReference type="EC" id="2.7.13.3" evidence="2"/>
<gene>
    <name evidence="11" type="ORF">SAMN05421504_11756</name>
</gene>
<dbReference type="PANTHER" id="PTHR24421">
    <property type="entry name" value="NITRATE/NITRITE SENSOR PROTEIN NARX-RELATED"/>
    <property type="match status" value="1"/>
</dbReference>
<keyword evidence="9" id="KW-1133">Transmembrane helix</keyword>
<dbReference type="EMBL" id="FNON01000017">
    <property type="protein sequence ID" value="SDZ44685.1"/>
    <property type="molecule type" value="Genomic_DNA"/>
</dbReference>
<evidence type="ECO:0000256" key="2">
    <source>
        <dbReference type="ARBA" id="ARBA00012438"/>
    </source>
</evidence>
<reference evidence="11 12" key="1">
    <citation type="submission" date="2016-10" db="EMBL/GenBank/DDBJ databases">
        <authorList>
            <person name="de Groot N.N."/>
        </authorList>
    </citation>
    <scope>NUCLEOTIDE SEQUENCE [LARGE SCALE GENOMIC DNA]</scope>
    <source>
        <strain evidence="11 12">CPCC 202699</strain>
    </source>
</reference>
<protein>
    <recommendedName>
        <fullName evidence="2">histidine kinase</fullName>
        <ecNumber evidence="2">2.7.13.3</ecNumber>
    </recommendedName>
</protein>
<proteinExistence type="predicted"/>
<dbReference type="SUPFAM" id="SSF55874">
    <property type="entry name" value="ATPase domain of HSP90 chaperone/DNA topoisomerase II/histidine kinase"/>
    <property type="match status" value="1"/>
</dbReference>
<comment type="catalytic activity">
    <reaction evidence="1">
        <text>ATP + protein L-histidine = ADP + protein N-phospho-L-histidine.</text>
        <dbReference type="EC" id="2.7.13.3"/>
    </reaction>
</comment>
<evidence type="ECO:0000256" key="7">
    <source>
        <dbReference type="ARBA" id="ARBA00022840"/>
    </source>
</evidence>
<keyword evidence="4" id="KW-0808">Transferase</keyword>
<dbReference type="GO" id="GO:0016020">
    <property type="term" value="C:membrane"/>
    <property type="evidence" value="ECO:0007669"/>
    <property type="project" value="InterPro"/>
</dbReference>
<dbReference type="AlphaFoldDB" id="A0A1H3T4M6"/>
<dbReference type="GO" id="GO:0005524">
    <property type="term" value="F:ATP binding"/>
    <property type="evidence" value="ECO:0007669"/>
    <property type="project" value="UniProtKB-KW"/>
</dbReference>
<dbReference type="InterPro" id="IPR036890">
    <property type="entry name" value="HATPase_C_sf"/>
</dbReference>
<evidence type="ECO:0000256" key="6">
    <source>
        <dbReference type="ARBA" id="ARBA00022777"/>
    </source>
</evidence>
<keyword evidence="8" id="KW-0902">Two-component regulatory system</keyword>
<keyword evidence="9" id="KW-0472">Membrane</keyword>
<keyword evidence="3" id="KW-0597">Phosphoprotein</keyword>
<dbReference type="PANTHER" id="PTHR24421:SF10">
    <property type="entry name" value="NITRATE_NITRITE SENSOR PROTEIN NARQ"/>
    <property type="match status" value="1"/>
</dbReference>
<evidence type="ECO:0000256" key="8">
    <source>
        <dbReference type="ARBA" id="ARBA00023012"/>
    </source>
</evidence>
<dbReference type="InterPro" id="IPR050482">
    <property type="entry name" value="Sensor_HK_TwoCompSys"/>
</dbReference>
<dbReference type="Gene3D" id="3.30.565.10">
    <property type="entry name" value="Histidine kinase-like ATPase, C-terminal domain"/>
    <property type="match status" value="1"/>
</dbReference>
<feature type="transmembrane region" description="Helical" evidence="9">
    <location>
        <begin position="38"/>
        <end position="55"/>
    </location>
</feature>
<evidence type="ECO:0000313" key="12">
    <source>
        <dbReference type="Proteomes" id="UP000199515"/>
    </source>
</evidence>
<accession>A0A1H3T4M6</accession>
<evidence type="ECO:0000256" key="3">
    <source>
        <dbReference type="ARBA" id="ARBA00022553"/>
    </source>
</evidence>
<dbReference type="GO" id="GO:0000155">
    <property type="term" value="F:phosphorelay sensor kinase activity"/>
    <property type="evidence" value="ECO:0007669"/>
    <property type="project" value="InterPro"/>
</dbReference>
<dbReference type="InterPro" id="IPR011712">
    <property type="entry name" value="Sig_transdc_His_kin_sub3_dim/P"/>
</dbReference>
<feature type="transmembrane region" description="Helical" evidence="9">
    <location>
        <begin position="67"/>
        <end position="92"/>
    </location>
</feature>
<feature type="transmembrane region" description="Helical" evidence="9">
    <location>
        <begin position="129"/>
        <end position="145"/>
    </location>
</feature>
<keyword evidence="9" id="KW-0812">Transmembrane</keyword>
<dbReference type="RefSeq" id="WP_091300180.1">
    <property type="nucleotide sequence ID" value="NZ_FNON01000017.1"/>
</dbReference>
<keyword evidence="6 11" id="KW-0418">Kinase</keyword>
<evidence type="ECO:0000256" key="4">
    <source>
        <dbReference type="ARBA" id="ARBA00022679"/>
    </source>
</evidence>
<keyword evidence="5" id="KW-0547">Nucleotide-binding</keyword>
<evidence type="ECO:0000256" key="1">
    <source>
        <dbReference type="ARBA" id="ARBA00000085"/>
    </source>
</evidence>
<feature type="transmembrane region" description="Helical" evidence="9">
    <location>
        <begin position="104"/>
        <end position="123"/>
    </location>
</feature>